<comment type="caution">
    <text evidence="5">The sequence shown here is derived from an EMBL/GenBank/DDBJ whole genome shotgun (WGS) entry which is preliminary data.</text>
</comment>
<proteinExistence type="predicted"/>
<evidence type="ECO:0000259" key="4">
    <source>
        <dbReference type="PROSITE" id="PS51000"/>
    </source>
</evidence>
<dbReference type="Pfam" id="PF00455">
    <property type="entry name" value="DeoRC"/>
    <property type="match status" value="1"/>
</dbReference>
<evidence type="ECO:0000313" key="5">
    <source>
        <dbReference type="EMBL" id="TQM55205.1"/>
    </source>
</evidence>
<organism evidence="5 6">
    <name type="scientific">Humibacillus xanthopallidus</name>
    <dbReference type="NCBI Taxonomy" id="412689"/>
    <lineage>
        <taxon>Bacteria</taxon>
        <taxon>Bacillati</taxon>
        <taxon>Actinomycetota</taxon>
        <taxon>Actinomycetes</taxon>
        <taxon>Micrococcales</taxon>
        <taxon>Intrasporangiaceae</taxon>
        <taxon>Humibacillus</taxon>
    </lineage>
</organism>
<dbReference type="InterPro" id="IPR037171">
    <property type="entry name" value="NagB/RpiA_transferase-like"/>
</dbReference>
<keyword evidence="1" id="KW-0805">Transcription regulation</keyword>
<dbReference type="InterPro" id="IPR036390">
    <property type="entry name" value="WH_DNA-bd_sf"/>
</dbReference>
<feature type="domain" description="HTH deoR-type" evidence="4">
    <location>
        <begin position="31"/>
        <end position="86"/>
    </location>
</feature>
<dbReference type="PROSITE" id="PS00894">
    <property type="entry name" value="HTH_DEOR_1"/>
    <property type="match status" value="1"/>
</dbReference>
<dbReference type="PANTHER" id="PTHR30363:SF44">
    <property type="entry name" value="AGA OPERON TRANSCRIPTIONAL REPRESSOR-RELATED"/>
    <property type="match status" value="1"/>
</dbReference>
<evidence type="ECO:0000313" key="6">
    <source>
        <dbReference type="Proteomes" id="UP000316747"/>
    </source>
</evidence>
<dbReference type="OrthoDB" id="7688673at2"/>
<dbReference type="PRINTS" id="PR00037">
    <property type="entry name" value="HTHLACR"/>
</dbReference>
<dbReference type="InterPro" id="IPR018356">
    <property type="entry name" value="Tscrpt_reg_HTH_DeoR_CS"/>
</dbReference>
<dbReference type="SUPFAM" id="SSF46785">
    <property type="entry name" value="Winged helix' DNA-binding domain"/>
    <property type="match status" value="1"/>
</dbReference>
<name>A0A543HA53_9MICO</name>
<dbReference type="AlphaFoldDB" id="A0A543HA53"/>
<dbReference type="Gene3D" id="1.10.10.10">
    <property type="entry name" value="Winged helix-like DNA-binding domain superfamily/Winged helix DNA-binding domain"/>
    <property type="match status" value="1"/>
</dbReference>
<evidence type="ECO:0000256" key="3">
    <source>
        <dbReference type="ARBA" id="ARBA00023163"/>
    </source>
</evidence>
<keyword evidence="3" id="KW-0804">Transcription</keyword>
<dbReference type="SUPFAM" id="SSF100950">
    <property type="entry name" value="NagB/RpiA/CoA transferase-like"/>
    <property type="match status" value="1"/>
</dbReference>
<dbReference type="EMBL" id="VFPM01000005">
    <property type="protein sequence ID" value="TQM55205.1"/>
    <property type="molecule type" value="Genomic_DNA"/>
</dbReference>
<dbReference type="InterPro" id="IPR014036">
    <property type="entry name" value="DeoR-like_C"/>
</dbReference>
<evidence type="ECO:0000256" key="1">
    <source>
        <dbReference type="ARBA" id="ARBA00023015"/>
    </source>
</evidence>
<dbReference type="InterPro" id="IPR001034">
    <property type="entry name" value="DeoR_HTH"/>
</dbReference>
<dbReference type="PROSITE" id="PS51000">
    <property type="entry name" value="HTH_DEOR_2"/>
    <property type="match status" value="1"/>
</dbReference>
<dbReference type="InterPro" id="IPR050313">
    <property type="entry name" value="Carb_Metab_HTH_regulators"/>
</dbReference>
<protein>
    <submittedName>
        <fullName evidence="5">DeoR family transcriptional regulator</fullName>
    </submittedName>
</protein>
<dbReference type="GO" id="GO:0003700">
    <property type="term" value="F:DNA-binding transcription factor activity"/>
    <property type="evidence" value="ECO:0007669"/>
    <property type="project" value="InterPro"/>
</dbReference>
<evidence type="ECO:0000256" key="2">
    <source>
        <dbReference type="ARBA" id="ARBA00023125"/>
    </source>
</evidence>
<reference evidence="5 6" key="1">
    <citation type="submission" date="2019-06" db="EMBL/GenBank/DDBJ databases">
        <title>Genome sequencing of plant associated microbes to promote plant fitness in Sorghum bicolor and Oryza sativa.</title>
        <authorList>
            <person name="Coleman-Derr D."/>
        </authorList>
    </citation>
    <scope>NUCLEOTIDE SEQUENCE [LARGE SCALE GENOMIC DNA]</scope>
    <source>
        <strain evidence="5 6">KV-663</strain>
    </source>
</reference>
<sequence length="281" mass="29572">MRTSRPPYAGSVKQPVGDAMGEVSALRYDTAPERRQSILDTVEGAGFVSVTELTRRLGVSDMTVRRDLRKLARDGRVRIVHGGVSALRPALHSPEFTGRAEEHAEGKQAIGEAAARALDSRATVAIDAGTTTYAAMQALPPDFVGTVVTHSVPVMQLALTRGLARVVGLGGELLPSSQAFVGPRTVEATNGLRVDTLLLGAAAVDKHGIYVSTDNERPTKLALMGIAERIVLLVDASKFTTSAPVLLCGWDAITGVVSDAPPPPAMARRLAELPEGVRVVG</sequence>
<dbReference type="Proteomes" id="UP000316747">
    <property type="component" value="Unassembled WGS sequence"/>
</dbReference>
<dbReference type="Pfam" id="PF08220">
    <property type="entry name" value="HTH_DeoR"/>
    <property type="match status" value="1"/>
</dbReference>
<dbReference type="InterPro" id="IPR036388">
    <property type="entry name" value="WH-like_DNA-bd_sf"/>
</dbReference>
<dbReference type="SMART" id="SM01134">
    <property type="entry name" value="DeoRC"/>
    <property type="match status" value="1"/>
</dbReference>
<dbReference type="PANTHER" id="PTHR30363">
    <property type="entry name" value="HTH-TYPE TRANSCRIPTIONAL REGULATOR SRLR-RELATED"/>
    <property type="match status" value="1"/>
</dbReference>
<dbReference type="GO" id="GO:0003677">
    <property type="term" value="F:DNA binding"/>
    <property type="evidence" value="ECO:0007669"/>
    <property type="project" value="UniProtKB-KW"/>
</dbReference>
<gene>
    <name evidence="5" type="ORF">FBY41_4533</name>
</gene>
<dbReference type="SMART" id="SM00420">
    <property type="entry name" value="HTH_DEOR"/>
    <property type="match status" value="1"/>
</dbReference>
<keyword evidence="6" id="KW-1185">Reference proteome</keyword>
<dbReference type="Gene3D" id="3.40.50.1360">
    <property type="match status" value="1"/>
</dbReference>
<accession>A0A543HA53</accession>
<keyword evidence="2" id="KW-0238">DNA-binding</keyword>